<gene>
    <name evidence="2" type="ORF">NCTC13560_00024</name>
    <name evidence="1" type="ORF">SAMN05421682_104180</name>
</gene>
<keyword evidence="3" id="KW-1185">Reference proteome</keyword>
<dbReference type="AlphaFoldDB" id="A0A381F519"/>
<dbReference type="Proteomes" id="UP000185725">
    <property type="component" value="Unassembled WGS sequence"/>
</dbReference>
<reference evidence="1 3" key="1">
    <citation type="submission" date="2017-01" db="EMBL/GenBank/DDBJ databases">
        <authorList>
            <person name="Varghese N."/>
            <person name="Submissions S."/>
        </authorList>
    </citation>
    <scope>NUCLEOTIDE SEQUENCE [LARGE SCALE GENOMIC DNA]</scope>
    <source>
        <strain evidence="1 3">ATCC 27950</strain>
    </source>
</reference>
<name>A0A381F519_9FLAO</name>
<evidence type="ECO:0000313" key="1">
    <source>
        <dbReference type="EMBL" id="SIQ35066.1"/>
    </source>
</evidence>
<evidence type="ECO:0000313" key="3">
    <source>
        <dbReference type="Proteomes" id="UP000185725"/>
    </source>
</evidence>
<evidence type="ECO:0000313" key="2">
    <source>
        <dbReference type="EMBL" id="SUX41232.1"/>
    </source>
</evidence>
<sequence>MAKSQLTGSQIKDGTITRDDINITTTGKAVVAKLIDGNNGIKIDTQTGIDSGTGDVSLKIDLNYLDTKYPSLLSPKSQNLFFASPAVGSGNPTFRALVAGDIPNHTHTFASLASKPTTLAGYGVTDAVSYGDTLMPSNAFGGKKLFINSIDNAMYAADKKWDVQVTLHMKIHNSESYPKVNPDWVEQYSLSTTDNKTFTITNNVAKPPQVVVYSGTTLCTDVSSNPVGALQFTYNATTGTIVFGAVATSVQVYPEYNTPKDLDSPVVQTLNAALPFNGSYENGVTAGSEHYMKVRITPKATSRTAFNQLIAYPYGSIYLSYYYNLTPDKSELRVYNRNFQSHGVGWKKLNFADYIGNNGLTANVQSATDEGNYGRSIMEVIIYGHNNHNTQLSQIDWKLTRQDLSSTGSTVTKFGVNKLYYDLKFGDADTDKVVISPLGNITSEKFVKTGGTAVQFLKADGSIDSNSYLTQSSLNTQLAGYATLNGVQTFTNTITFNQSPLIPWGTLAYHAVNLGQLADYVDNSTNDIFTYVSANYMGKNQIASTTVLGGVKVGANLTIDGTGILSATNTNTTYTAGNGLTLTGTVFSLPITVNGSGNYITDVTQNANGITVTKGTLPTYVTQASLTTQLATKINALDNAVGIGFIGGSPDSPYIRNSIGFDSNLATTSWTSSNFVTFFSNQIITGIKTYTASPKVPFASQPDDAVPFGQAEEIAQARVNDTFAEVIYKNSANDLTFDFDDFPNVRFATITCKGNNFQNIRVENMPRGATLRILNGSASLSPIIYFDGGSNVTSLGSATWVEFYRDQDSDIFKNNVNGTNII</sequence>
<dbReference type="RefSeq" id="WP_076559742.1">
    <property type="nucleotide sequence ID" value="NZ_CP033929.1"/>
</dbReference>
<proteinExistence type="predicted"/>
<dbReference type="EMBL" id="UFVS01000001">
    <property type="protein sequence ID" value="SUX41232.1"/>
    <property type="molecule type" value="Genomic_DNA"/>
</dbReference>
<dbReference type="EMBL" id="FTMF01000004">
    <property type="protein sequence ID" value="SIQ35066.1"/>
    <property type="molecule type" value="Genomic_DNA"/>
</dbReference>
<evidence type="ECO:0000313" key="4">
    <source>
        <dbReference type="Proteomes" id="UP000255231"/>
    </source>
</evidence>
<organism evidence="2 4">
    <name type="scientific">Chryseobacterium indoltheticum</name>
    <dbReference type="NCBI Taxonomy" id="254"/>
    <lineage>
        <taxon>Bacteria</taxon>
        <taxon>Pseudomonadati</taxon>
        <taxon>Bacteroidota</taxon>
        <taxon>Flavobacteriia</taxon>
        <taxon>Flavobacteriales</taxon>
        <taxon>Weeksellaceae</taxon>
        <taxon>Chryseobacterium group</taxon>
        <taxon>Chryseobacterium</taxon>
    </lineage>
</organism>
<dbReference type="OrthoDB" id="1210782at2"/>
<dbReference type="KEGG" id="cil:EG358_13925"/>
<dbReference type="GeneID" id="303674805"/>
<reference evidence="2 4" key="2">
    <citation type="submission" date="2018-06" db="EMBL/GenBank/DDBJ databases">
        <authorList>
            <consortium name="Pathogen Informatics"/>
            <person name="Doyle S."/>
        </authorList>
    </citation>
    <scope>NUCLEOTIDE SEQUENCE [LARGE SCALE GENOMIC DNA]</scope>
    <source>
        <strain evidence="2 4">NCTC13560</strain>
    </source>
</reference>
<protein>
    <submittedName>
        <fullName evidence="2">Uncharacterized protein</fullName>
    </submittedName>
</protein>
<dbReference type="Proteomes" id="UP000255231">
    <property type="component" value="Unassembled WGS sequence"/>
</dbReference>
<accession>A0A381F519</accession>